<dbReference type="STRING" id="3218.A0A2K1JCD7"/>
<proteinExistence type="predicted"/>
<dbReference type="SUPFAM" id="SSF52058">
    <property type="entry name" value="L domain-like"/>
    <property type="match status" value="1"/>
</dbReference>
<dbReference type="PANTHER" id="PTHR48051">
    <property type="match status" value="1"/>
</dbReference>
<evidence type="ECO:0000259" key="3">
    <source>
        <dbReference type="Pfam" id="PF23598"/>
    </source>
</evidence>
<feature type="domain" description="Disease resistance R13L4/SHOC-2-like LRR" evidence="3">
    <location>
        <begin position="123"/>
        <end position="241"/>
    </location>
</feature>
<dbReference type="EnsemblPlants" id="Pp3c15_7730V3.2">
    <property type="protein sequence ID" value="Pp3c15_7730V3.2"/>
    <property type="gene ID" value="Pp3c15_7730"/>
</dbReference>
<keyword evidence="6" id="KW-1185">Reference proteome</keyword>
<dbReference type="EMBL" id="ABEU02000015">
    <property type="protein sequence ID" value="PNR39195.1"/>
    <property type="molecule type" value="Genomic_DNA"/>
</dbReference>
<evidence type="ECO:0000256" key="1">
    <source>
        <dbReference type="ARBA" id="ARBA00022614"/>
    </source>
</evidence>
<organism evidence="4">
    <name type="scientific">Physcomitrium patens</name>
    <name type="common">Spreading-leaved earth moss</name>
    <name type="synonym">Physcomitrella patens</name>
    <dbReference type="NCBI Taxonomy" id="3218"/>
    <lineage>
        <taxon>Eukaryota</taxon>
        <taxon>Viridiplantae</taxon>
        <taxon>Streptophyta</taxon>
        <taxon>Embryophyta</taxon>
        <taxon>Bryophyta</taxon>
        <taxon>Bryophytina</taxon>
        <taxon>Bryopsida</taxon>
        <taxon>Funariidae</taxon>
        <taxon>Funariales</taxon>
        <taxon>Funariaceae</taxon>
        <taxon>Physcomitrium</taxon>
    </lineage>
</organism>
<dbReference type="GeneID" id="112292152"/>
<keyword evidence="2" id="KW-0677">Repeat</keyword>
<dbReference type="PANTHER" id="PTHR48051:SF1">
    <property type="entry name" value="RAS SUPPRESSOR PROTEIN 1"/>
    <property type="match status" value="1"/>
</dbReference>
<dbReference type="Gramene" id="Pp3c15_7730V3.1">
    <property type="protein sequence ID" value="Pp3c15_7730V3.1"/>
    <property type="gene ID" value="Pp3c15_7730"/>
</dbReference>
<reference evidence="4 6" key="1">
    <citation type="journal article" date="2008" name="Science">
        <title>The Physcomitrella genome reveals evolutionary insights into the conquest of land by plants.</title>
        <authorList>
            <person name="Rensing S."/>
            <person name="Lang D."/>
            <person name="Zimmer A."/>
            <person name="Terry A."/>
            <person name="Salamov A."/>
            <person name="Shapiro H."/>
            <person name="Nishiyama T."/>
            <person name="Perroud P.-F."/>
            <person name="Lindquist E."/>
            <person name="Kamisugi Y."/>
            <person name="Tanahashi T."/>
            <person name="Sakakibara K."/>
            <person name="Fujita T."/>
            <person name="Oishi K."/>
            <person name="Shin-I T."/>
            <person name="Kuroki Y."/>
            <person name="Toyoda A."/>
            <person name="Suzuki Y."/>
            <person name="Hashimoto A."/>
            <person name="Yamaguchi K."/>
            <person name="Sugano A."/>
            <person name="Kohara Y."/>
            <person name="Fujiyama A."/>
            <person name="Anterola A."/>
            <person name="Aoki S."/>
            <person name="Ashton N."/>
            <person name="Barbazuk W.B."/>
            <person name="Barker E."/>
            <person name="Bennetzen J."/>
            <person name="Bezanilla M."/>
            <person name="Blankenship R."/>
            <person name="Cho S.H."/>
            <person name="Dutcher S."/>
            <person name="Estelle M."/>
            <person name="Fawcett J.A."/>
            <person name="Gundlach H."/>
            <person name="Hanada K."/>
            <person name="Heyl A."/>
            <person name="Hicks K.A."/>
            <person name="Hugh J."/>
            <person name="Lohr M."/>
            <person name="Mayer K."/>
            <person name="Melkozernov A."/>
            <person name="Murata T."/>
            <person name="Nelson D."/>
            <person name="Pils B."/>
            <person name="Prigge M."/>
            <person name="Reiss B."/>
            <person name="Renner T."/>
            <person name="Rombauts S."/>
            <person name="Rushton P."/>
            <person name="Sanderfoot A."/>
            <person name="Schween G."/>
            <person name="Shiu S.-H."/>
            <person name="Stueber K."/>
            <person name="Theodoulou F.L."/>
            <person name="Tu H."/>
            <person name="Van de Peer Y."/>
            <person name="Verrier P.J."/>
            <person name="Waters E."/>
            <person name="Wood A."/>
            <person name="Yang L."/>
            <person name="Cove D."/>
            <person name="Cuming A."/>
            <person name="Hasebe M."/>
            <person name="Lucas S."/>
            <person name="Mishler D.B."/>
            <person name="Reski R."/>
            <person name="Grigoriev I."/>
            <person name="Quatrano R.S."/>
            <person name="Boore J.L."/>
        </authorList>
    </citation>
    <scope>NUCLEOTIDE SEQUENCE [LARGE SCALE GENOMIC DNA]</scope>
    <source>
        <strain evidence="5 6">cv. Gransden 2004</strain>
    </source>
</reference>
<dbReference type="SMART" id="SM00369">
    <property type="entry name" value="LRR_TYP"/>
    <property type="match status" value="6"/>
</dbReference>
<name>A0A2K1JCD7_PHYPA</name>
<gene>
    <name evidence="5" type="primary">LOC112292152</name>
    <name evidence="4" type="ORF">PHYPA_019473</name>
</gene>
<dbReference type="OrthoDB" id="1668230at2759"/>
<dbReference type="Proteomes" id="UP000006727">
    <property type="component" value="Chromosome 15"/>
</dbReference>
<accession>A0A2K1JCD7</accession>
<evidence type="ECO:0000313" key="4">
    <source>
        <dbReference type="EMBL" id="PNR39195.1"/>
    </source>
</evidence>
<dbReference type="InterPro" id="IPR001611">
    <property type="entry name" value="Leu-rich_rpt"/>
</dbReference>
<dbReference type="InterPro" id="IPR055414">
    <property type="entry name" value="LRR_R13L4/SHOC2-like"/>
</dbReference>
<dbReference type="GO" id="GO:0035556">
    <property type="term" value="P:intracellular signal transduction"/>
    <property type="evidence" value="ECO:0000318"/>
    <property type="project" value="GO_Central"/>
</dbReference>
<dbReference type="InterPro" id="IPR003591">
    <property type="entry name" value="Leu-rich_rpt_typical-subtyp"/>
</dbReference>
<dbReference type="Gramene" id="Pp3c15_7730V3.2">
    <property type="protein sequence ID" value="Pp3c15_7730V3.2"/>
    <property type="gene ID" value="Pp3c15_7730"/>
</dbReference>
<reference evidence="4 6" key="2">
    <citation type="journal article" date="2018" name="Plant J.">
        <title>The Physcomitrella patens chromosome-scale assembly reveals moss genome structure and evolution.</title>
        <authorList>
            <person name="Lang D."/>
            <person name="Ullrich K.K."/>
            <person name="Murat F."/>
            <person name="Fuchs J."/>
            <person name="Jenkins J."/>
            <person name="Haas F.B."/>
            <person name="Piednoel M."/>
            <person name="Gundlach H."/>
            <person name="Van Bel M."/>
            <person name="Meyberg R."/>
            <person name="Vives C."/>
            <person name="Morata J."/>
            <person name="Symeonidi A."/>
            <person name="Hiss M."/>
            <person name="Muchero W."/>
            <person name="Kamisugi Y."/>
            <person name="Saleh O."/>
            <person name="Blanc G."/>
            <person name="Decker E.L."/>
            <person name="van Gessel N."/>
            <person name="Grimwood J."/>
            <person name="Hayes R.D."/>
            <person name="Graham S.W."/>
            <person name="Gunter L.E."/>
            <person name="McDaniel S.F."/>
            <person name="Hoernstein S.N.W."/>
            <person name="Larsson A."/>
            <person name="Li F.W."/>
            <person name="Perroud P.F."/>
            <person name="Phillips J."/>
            <person name="Ranjan P."/>
            <person name="Rokshar D.S."/>
            <person name="Rothfels C.J."/>
            <person name="Schneider L."/>
            <person name="Shu S."/>
            <person name="Stevenson D.W."/>
            <person name="Thummler F."/>
            <person name="Tillich M."/>
            <person name="Villarreal Aguilar J.C."/>
            <person name="Widiez T."/>
            <person name="Wong G.K."/>
            <person name="Wymore A."/>
            <person name="Zhang Y."/>
            <person name="Zimmer A.D."/>
            <person name="Quatrano R.S."/>
            <person name="Mayer K.F.X."/>
            <person name="Goodstein D."/>
            <person name="Casacuberta J.M."/>
            <person name="Vandepoele K."/>
            <person name="Reski R."/>
            <person name="Cuming A.C."/>
            <person name="Tuskan G.A."/>
            <person name="Maumus F."/>
            <person name="Salse J."/>
            <person name="Schmutz J."/>
            <person name="Rensing S.A."/>
        </authorList>
    </citation>
    <scope>NUCLEOTIDE SEQUENCE [LARGE SCALE GENOMIC DNA]</scope>
    <source>
        <strain evidence="5 6">cv. Gransden 2004</strain>
    </source>
</reference>
<dbReference type="RefSeq" id="XP_024396101.1">
    <property type="nucleotide sequence ID" value="XM_024540333.2"/>
</dbReference>
<protein>
    <recommendedName>
        <fullName evidence="3">Disease resistance R13L4/SHOC-2-like LRR domain-containing protein</fullName>
    </recommendedName>
</protein>
<dbReference type="Pfam" id="PF00560">
    <property type="entry name" value="LRR_1"/>
    <property type="match status" value="2"/>
</dbReference>
<dbReference type="AlphaFoldDB" id="A0A2K1JCD7"/>
<dbReference type="EnsemblPlants" id="Pp3c15_7730V3.1">
    <property type="protein sequence ID" value="Pp3c15_7730V3.1"/>
    <property type="gene ID" value="Pp3c15_7730"/>
</dbReference>
<dbReference type="KEGG" id="ppp:112292152"/>
<evidence type="ECO:0000256" key="2">
    <source>
        <dbReference type="ARBA" id="ARBA00022737"/>
    </source>
</evidence>
<dbReference type="Pfam" id="PF23598">
    <property type="entry name" value="LRR_14"/>
    <property type="match status" value="1"/>
</dbReference>
<evidence type="ECO:0000313" key="5">
    <source>
        <dbReference type="EnsemblPlants" id="Pp3c15_7730V3.1"/>
    </source>
</evidence>
<dbReference type="InterPro" id="IPR050216">
    <property type="entry name" value="LRR_domain-containing"/>
</dbReference>
<keyword evidence="1" id="KW-0433">Leucine-rich repeat</keyword>
<evidence type="ECO:0000313" key="6">
    <source>
        <dbReference type="Proteomes" id="UP000006727"/>
    </source>
</evidence>
<dbReference type="Gene3D" id="3.80.10.10">
    <property type="entry name" value="Ribonuclease Inhibitor"/>
    <property type="match status" value="2"/>
</dbReference>
<sequence length="444" mass="48924">MTHKVDPELKPVLSLLGSRPGAQAVEAAKQALARIDSQISANGVGELPMAKIEALQEAAEKEKLPYLAVIQLEMLHQSYEDLLKKSSNTPSSLPNSESIDLAVELEKTIASASTEKLEHFEFCGKELKNIPRSLMSITCLSSLNLSNNQLEVVPSEIGDLVNLVALNVHSNKLKSLPESIGNLSKLKILNVSGNLLKALPENLSSCSELVELNANFNQLETWMPVFGWKLVKLRKLEFQFNNLVGLPESFGHLKELKHLDLRNNHLRGLPLSIGSLSHLETLDLSRNFSNLCTLPDTIGNLASLLTLDLSFNQIRELPPALGKLKNLKNLMLDQNPLVVPPKRVIEHSQEAVLAYLLDLLENGVESKQSAVGQIRKKVSPRSPGRASVACLMIPGNPRHDHAGGWVPVRPGNTWMRSFLGQFMCGGLMGGNTLRWQEHHSDDDY</sequence>
<dbReference type="OMA" id="TFMAKRW"/>
<reference evidence="5" key="3">
    <citation type="submission" date="2020-12" db="UniProtKB">
        <authorList>
            <consortium name="EnsemblPlants"/>
        </authorList>
    </citation>
    <scope>IDENTIFICATION</scope>
</reference>
<dbReference type="InterPro" id="IPR032675">
    <property type="entry name" value="LRR_dom_sf"/>
</dbReference>
<dbReference type="PaxDb" id="3218-PP1S189_36V6.1"/>
<dbReference type="SMART" id="SM00364">
    <property type="entry name" value="LRR_BAC"/>
    <property type="match status" value="8"/>
</dbReference>
<dbReference type="PROSITE" id="PS51450">
    <property type="entry name" value="LRR"/>
    <property type="match status" value="2"/>
</dbReference>